<dbReference type="PROSITE" id="PS51257">
    <property type="entry name" value="PROKAR_LIPOPROTEIN"/>
    <property type="match status" value="1"/>
</dbReference>
<dbReference type="InterPro" id="IPR011990">
    <property type="entry name" value="TPR-like_helical_dom_sf"/>
</dbReference>
<evidence type="ECO:0000313" key="1">
    <source>
        <dbReference type="EMBL" id="GBP55921.1"/>
    </source>
</evidence>
<organism evidence="1 2">
    <name type="scientific">Eumeta variegata</name>
    <name type="common">Bagworm moth</name>
    <name type="synonym">Eumeta japonica</name>
    <dbReference type="NCBI Taxonomy" id="151549"/>
    <lineage>
        <taxon>Eukaryota</taxon>
        <taxon>Metazoa</taxon>
        <taxon>Ecdysozoa</taxon>
        <taxon>Arthropoda</taxon>
        <taxon>Hexapoda</taxon>
        <taxon>Insecta</taxon>
        <taxon>Pterygota</taxon>
        <taxon>Neoptera</taxon>
        <taxon>Endopterygota</taxon>
        <taxon>Lepidoptera</taxon>
        <taxon>Glossata</taxon>
        <taxon>Ditrysia</taxon>
        <taxon>Tineoidea</taxon>
        <taxon>Psychidae</taxon>
        <taxon>Oiketicinae</taxon>
        <taxon>Eumeta</taxon>
    </lineage>
</organism>
<name>A0A4C1WX32_EUMVA</name>
<protein>
    <recommendedName>
        <fullName evidence="3">Pentatricopeptide repeat-containing protein 1, mitochondrial</fullName>
    </recommendedName>
</protein>
<accession>A0A4C1WX32</accession>
<gene>
    <name evidence="1" type="ORF">EVAR_43713_1</name>
</gene>
<evidence type="ECO:0000313" key="2">
    <source>
        <dbReference type="Proteomes" id="UP000299102"/>
    </source>
</evidence>
<proteinExistence type="predicted"/>
<dbReference type="Gene3D" id="1.25.40.10">
    <property type="entry name" value="Tetratricopeptide repeat domain"/>
    <property type="match status" value="1"/>
</dbReference>
<keyword evidence="2" id="KW-1185">Reference proteome</keyword>
<evidence type="ECO:0008006" key="3">
    <source>
        <dbReference type="Google" id="ProtNLM"/>
    </source>
</evidence>
<reference evidence="1 2" key="1">
    <citation type="journal article" date="2019" name="Commun. Biol.">
        <title>The bagworm genome reveals a unique fibroin gene that provides high tensile strength.</title>
        <authorList>
            <person name="Kono N."/>
            <person name="Nakamura H."/>
            <person name="Ohtoshi R."/>
            <person name="Tomita M."/>
            <person name="Numata K."/>
            <person name="Arakawa K."/>
        </authorList>
    </citation>
    <scope>NUCLEOTIDE SEQUENCE [LARGE SCALE GENOMIC DNA]</scope>
</reference>
<dbReference type="EMBL" id="BGZK01000681">
    <property type="protein sequence ID" value="GBP55921.1"/>
    <property type="molecule type" value="Genomic_DNA"/>
</dbReference>
<sequence>MIEDENKLRKKKYPLKKKLKLKPNVMTYGVLAMACDTKVRAEELLMEMKEQGLKANAEIMGALLRQATCHNNLEYILFVMNTVKEEKLRIGNMFMKHLINFNEKCKCILSSSDDGKQKCKKGFARMHSIYERAYLKWLKEVDIEESLKEEHPWKQFMHEQPEIIQRQSLIKEPKRFCKRKLKFVLPYRP</sequence>
<comment type="caution">
    <text evidence="1">The sequence shown here is derived from an EMBL/GenBank/DDBJ whole genome shotgun (WGS) entry which is preliminary data.</text>
</comment>
<dbReference type="Proteomes" id="UP000299102">
    <property type="component" value="Unassembled WGS sequence"/>
</dbReference>
<dbReference type="AlphaFoldDB" id="A0A4C1WX32"/>
<dbReference type="STRING" id="151549.A0A4C1WX32"/>
<dbReference type="OrthoDB" id="185373at2759"/>